<evidence type="ECO:0000256" key="1">
    <source>
        <dbReference type="SAM" id="MobiDB-lite"/>
    </source>
</evidence>
<dbReference type="AlphaFoldDB" id="A0AAV4FIH8"/>
<accession>A0AAV4FIH8</accession>
<evidence type="ECO:0000313" key="3">
    <source>
        <dbReference type="Proteomes" id="UP000762676"/>
    </source>
</evidence>
<dbReference type="Proteomes" id="UP000762676">
    <property type="component" value="Unassembled WGS sequence"/>
</dbReference>
<keyword evidence="3" id="KW-1185">Reference proteome</keyword>
<feature type="compositionally biased region" description="Low complexity" evidence="1">
    <location>
        <begin position="100"/>
        <end position="113"/>
    </location>
</feature>
<name>A0AAV4FIH8_9GAST</name>
<evidence type="ECO:0000313" key="2">
    <source>
        <dbReference type="EMBL" id="GFR72483.1"/>
    </source>
</evidence>
<protein>
    <submittedName>
        <fullName evidence="2">Uncharacterized protein</fullName>
    </submittedName>
</protein>
<comment type="caution">
    <text evidence="2">The sequence shown here is derived from an EMBL/GenBank/DDBJ whole genome shotgun (WGS) entry which is preliminary data.</text>
</comment>
<reference evidence="2 3" key="1">
    <citation type="journal article" date="2021" name="Elife">
        <title>Chloroplast acquisition without the gene transfer in kleptoplastic sea slugs, Plakobranchus ocellatus.</title>
        <authorList>
            <person name="Maeda T."/>
            <person name="Takahashi S."/>
            <person name="Yoshida T."/>
            <person name="Shimamura S."/>
            <person name="Takaki Y."/>
            <person name="Nagai Y."/>
            <person name="Toyoda A."/>
            <person name="Suzuki Y."/>
            <person name="Arimoto A."/>
            <person name="Ishii H."/>
            <person name="Satoh N."/>
            <person name="Nishiyama T."/>
            <person name="Hasebe M."/>
            <person name="Maruyama T."/>
            <person name="Minagawa J."/>
            <person name="Obokata J."/>
            <person name="Shigenobu S."/>
        </authorList>
    </citation>
    <scope>NUCLEOTIDE SEQUENCE [LARGE SCALE GENOMIC DNA]</scope>
</reference>
<proteinExistence type="predicted"/>
<gene>
    <name evidence="2" type="ORF">ElyMa_005706600</name>
</gene>
<sequence length="241" mass="26496">MVDVPPTVFMAHDVPTSIFNGASSFEDIGEEVGVLPRSRPGLNDQQKKDLMFCHLGRDVRRELACQPPQRNTEELNWIEFYFTKAYHHLELSSEESDDGPSMAANAAQHAPPATQRTVLMEQIVEQMRVMSERLGRLEGTQKAKRHELSSVPTTSSTEKCILGMNILRHLAGVGIGPSPSPESPSSSIPRLARTLNSPTLMPPRSTQLVTVTDTNPSVASDVLVKPLNRLDNNLVSVYCGP</sequence>
<feature type="region of interest" description="Disordered" evidence="1">
    <location>
        <begin position="92"/>
        <end position="114"/>
    </location>
</feature>
<dbReference type="EMBL" id="BMAT01011419">
    <property type="protein sequence ID" value="GFR72483.1"/>
    <property type="molecule type" value="Genomic_DNA"/>
</dbReference>
<organism evidence="2 3">
    <name type="scientific">Elysia marginata</name>
    <dbReference type="NCBI Taxonomy" id="1093978"/>
    <lineage>
        <taxon>Eukaryota</taxon>
        <taxon>Metazoa</taxon>
        <taxon>Spiralia</taxon>
        <taxon>Lophotrochozoa</taxon>
        <taxon>Mollusca</taxon>
        <taxon>Gastropoda</taxon>
        <taxon>Heterobranchia</taxon>
        <taxon>Euthyneura</taxon>
        <taxon>Panpulmonata</taxon>
        <taxon>Sacoglossa</taxon>
        <taxon>Placobranchoidea</taxon>
        <taxon>Plakobranchidae</taxon>
        <taxon>Elysia</taxon>
    </lineage>
</organism>